<sequence>MMDPSNASLADGLEGVHQNGVHEELSNSAKDGVVLNVDPVVAEIVENVDPNGNYENFDQSDSVGNDNLSMEEMKEGTNDNIEGNDVTKEEEVEIIDETGKSRTRKGPVKNKNAKQPSPRGVHTSSVRKNKDGKDEEASAASSVSNGTLTLDSHPRQLVKNKVINDKQTRLSKIPGKSDAASSEAPTEKTGPRLIKKEPLDNVPGKAESSSPTAEDAKARRVGTMPNYGFSFKCNERAERRKEFYSKLEERIHAKEVEESNMQAKTKETQEAEIKKLRKKLAFKATPMPSFYQEPPPSRVELKKIPTTRAKSPKLGRRKDSISSEQEGSTNISAQQCRLSLDEKVSQSNPTKGISPPVHQKKPQRRSLPTRLTPERISSSNSATARTSSKAVNDEKTSLSSVTTEVTILSNATREEKDEAAAAIEGNSALSDETSETLSLNIEPDEAESHMNGVIVIEDKPQLTLVQQPIAAEH</sequence>
<feature type="compositionally biased region" description="Polar residues" evidence="6">
    <location>
        <begin position="139"/>
        <end position="150"/>
    </location>
</feature>
<feature type="compositionally biased region" description="Basic and acidic residues" evidence="6">
    <location>
        <begin position="185"/>
        <end position="199"/>
    </location>
</feature>
<feature type="region of interest" description="Disordered" evidence="6">
    <location>
        <begin position="48"/>
        <end position="229"/>
    </location>
</feature>
<dbReference type="RefSeq" id="XP_004501334.1">
    <property type="nucleotide sequence ID" value="XM_004501277.3"/>
</dbReference>
<evidence type="ECO:0000256" key="4">
    <source>
        <dbReference type="ARBA" id="ARBA00022701"/>
    </source>
</evidence>
<dbReference type="GeneID" id="101497535"/>
<evidence type="ECO:0000313" key="8">
    <source>
        <dbReference type="Proteomes" id="UP000087171"/>
    </source>
</evidence>
<evidence type="ECO:0000256" key="1">
    <source>
        <dbReference type="ARBA" id="ARBA00004245"/>
    </source>
</evidence>
<reference evidence="8" key="1">
    <citation type="journal article" date="2013" name="Nat. Biotechnol.">
        <title>Draft genome sequence of chickpea (Cicer arietinum) provides a resource for trait improvement.</title>
        <authorList>
            <person name="Varshney R.K."/>
            <person name="Song C."/>
            <person name="Saxena R.K."/>
            <person name="Azam S."/>
            <person name="Yu S."/>
            <person name="Sharpe A.G."/>
            <person name="Cannon S."/>
            <person name="Baek J."/>
            <person name="Rosen B.D."/>
            <person name="Tar'an B."/>
            <person name="Millan T."/>
            <person name="Zhang X."/>
            <person name="Ramsay L.D."/>
            <person name="Iwata A."/>
            <person name="Wang Y."/>
            <person name="Nelson W."/>
            <person name="Farmer A.D."/>
            <person name="Gaur P.M."/>
            <person name="Soderlund C."/>
            <person name="Penmetsa R.V."/>
            <person name="Xu C."/>
            <person name="Bharti A.K."/>
            <person name="He W."/>
            <person name="Winter P."/>
            <person name="Zhao S."/>
            <person name="Hane J.K."/>
            <person name="Carrasquilla-Garcia N."/>
            <person name="Condie J.A."/>
            <person name="Upadhyaya H.D."/>
            <person name="Luo M.C."/>
            <person name="Thudi M."/>
            <person name="Gowda C.L."/>
            <person name="Singh N.P."/>
            <person name="Lichtenzveig J."/>
            <person name="Gali K.K."/>
            <person name="Rubio J."/>
            <person name="Nadarajan N."/>
            <person name="Dolezel J."/>
            <person name="Bansal K.C."/>
            <person name="Xu X."/>
            <person name="Edwards D."/>
            <person name="Zhang G."/>
            <person name="Kahl G."/>
            <person name="Gil J."/>
            <person name="Singh K.B."/>
            <person name="Datta S.K."/>
            <person name="Jackson S.A."/>
            <person name="Wang J."/>
            <person name="Cook D.R."/>
        </authorList>
    </citation>
    <scope>NUCLEOTIDE SEQUENCE [LARGE SCALE GENOMIC DNA]</scope>
    <source>
        <strain evidence="8">cv. CDC Frontier</strain>
    </source>
</reference>
<feature type="compositionally biased region" description="Polar residues" evidence="6">
    <location>
        <begin position="322"/>
        <end position="337"/>
    </location>
</feature>
<proteinExistence type="inferred from homology"/>
<dbReference type="Pfam" id="PF06886">
    <property type="entry name" value="TPX2"/>
    <property type="match status" value="1"/>
</dbReference>
<keyword evidence="3" id="KW-0963">Cytoplasm</keyword>
<dbReference type="PaxDb" id="3827-XP_004501334.1"/>
<dbReference type="PANTHER" id="PTHR31358:SF43">
    <property type="entry name" value="TPX2 (TARGETING PROTEIN FOR XKLP2) FAMILY PROTEIN"/>
    <property type="match status" value="1"/>
</dbReference>
<dbReference type="InterPro" id="IPR027329">
    <property type="entry name" value="TPX2_C"/>
</dbReference>
<feature type="compositionally biased region" description="Basic residues" evidence="6">
    <location>
        <begin position="101"/>
        <end position="112"/>
    </location>
</feature>
<organism evidence="8 9">
    <name type="scientific">Cicer arietinum</name>
    <name type="common">Chickpea</name>
    <name type="synonym">Garbanzo</name>
    <dbReference type="NCBI Taxonomy" id="3827"/>
    <lineage>
        <taxon>Eukaryota</taxon>
        <taxon>Viridiplantae</taxon>
        <taxon>Streptophyta</taxon>
        <taxon>Embryophyta</taxon>
        <taxon>Tracheophyta</taxon>
        <taxon>Spermatophyta</taxon>
        <taxon>Magnoliopsida</taxon>
        <taxon>eudicotyledons</taxon>
        <taxon>Gunneridae</taxon>
        <taxon>Pentapetalae</taxon>
        <taxon>rosids</taxon>
        <taxon>fabids</taxon>
        <taxon>Fabales</taxon>
        <taxon>Fabaceae</taxon>
        <taxon>Papilionoideae</taxon>
        <taxon>50 kb inversion clade</taxon>
        <taxon>NPAAA clade</taxon>
        <taxon>Hologalegina</taxon>
        <taxon>IRL clade</taxon>
        <taxon>Cicereae</taxon>
        <taxon>Cicer</taxon>
    </lineage>
</organism>
<dbReference type="InterPro" id="IPR044833">
    <property type="entry name" value="WDL5/6"/>
</dbReference>
<reference evidence="9 10" key="2">
    <citation type="submission" date="2025-04" db="UniProtKB">
        <authorList>
            <consortium name="RefSeq"/>
        </authorList>
    </citation>
    <scope>IDENTIFICATION</scope>
    <source>
        <tissue evidence="9 10">Etiolated seedlings</tissue>
    </source>
</reference>
<dbReference type="GO" id="GO:0005874">
    <property type="term" value="C:microtubule"/>
    <property type="evidence" value="ECO:0007669"/>
    <property type="project" value="UniProtKB-KW"/>
</dbReference>
<gene>
    <name evidence="9 10" type="primary">LOC101497535</name>
</gene>
<dbReference type="Proteomes" id="UP000087171">
    <property type="component" value="Chromosome Ca5"/>
</dbReference>
<evidence type="ECO:0000313" key="9">
    <source>
        <dbReference type="RefSeq" id="XP_004501334.1"/>
    </source>
</evidence>
<feature type="domain" description="TPX2 C-terminal" evidence="7">
    <location>
        <begin position="229"/>
        <end position="304"/>
    </location>
</feature>
<dbReference type="GO" id="GO:0008017">
    <property type="term" value="F:microtubule binding"/>
    <property type="evidence" value="ECO:0007669"/>
    <property type="project" value="InterPro"/>
</dbReference>
<dbReference type="OrthoDB" id="1939285at2759"/>
<dbReference type="PANTHER" id="PTHR31358">
    <property type="entry name" value="PROTEIN WVD2-LIKE 4"/>
    <property type="match status" value="1"/>
</dbReference>
<evidence type="ECO:0000256" key="6">
    <source>
        <dbReference type="SAM" id="MobiDB-lite"/>
    </source>
</evidence>
<feature type="region of interest" description="Disordered" evidence="6">
    <location>
        <begin position="1"/>
        <end position="33"/>
    </location>
</feature>
<dbReference type="RefSeq" id="XP_012571660.1">
    <property type="nucleotide sequence ID" value="XM_012716206.2"/>
</dbReference>
<feature type="compositionally biased region" description="Low complexity" evidence="6">
    <location>
        <begin position="377"/>
        <end position="388"/>
    </location>
</feature>
<evidence type="ECO:0000259" key="7">
    <source>
        <dbReference type="Pfam" id="PF06886"/>
    </source>
</evidence>
<dbReference type="AlphaFoldDB" id="A0A1S2Y958"/>
<keyword evidence="8" id="KW-1185">Reference proteome</keyword>
<name>A0A1S2Y958_CICAR</name>
<evidence type="ECO:0000256" key="3">
    <source>
        <dbReference type="ARBA" id="ARBA00022490"/>
    </source>
</evidence>
<feature type="compositionally biased region" description="Polar residues" evidence="6">
    <location>
        <begin position="53"/>
        <end position="68"/>
    </location>
</feature>
<comment type="subcellular location">
    <subcellularLocation>
        <location evidence="1">Cytoplasm</location>
        <location evidence="1">Cytoskeleton</location>
    </subcellularLocation>
</comment>
<keyword evidence="4" id="KW-0493">Microtubule</keyword>
<dbReference type="KEGG" id="cam:101497535"/>
<evidence type="ECO:0000313" key="10">
    <source>
        <dbReference type="RefSeq" id="XP_012571660.1"/>
    </source>
</evidence>
<protein>
    <submittedName>
        <fullName evidence="9 10">Protein WVD2-like 5</fullName>
    </submittedName>
</protein>
<comment type="similarity">
    <text evidence="2">Belongs to the TPX2 family.</text>
</comment>
<evidence type="ECO:0000256" key="2">
    <source>
        <dbReference type="ARBA" id="ARBA00005885"/>
    </source>
</evidence>
<accession>A0A1S2Y958</accession>
<dbReference type="eggNOG" id="ENOG502REWY">
    <property type="taxonomic scope" value="Eukaryota"/>
</dbReference>
<evidence type="ECO:0000256" key="5">
    <source>
        <dbReference type="ARBA" id="ARBA00023212"/>
    </source>
</evidence>
<feature type="region of interest" description="Disordered" evidence="6">
    <location>
        <begin position="286"/>
        <end position="401"/>
    </location>
</feature>
<keyword evidence="5" id="KW-0206">Cytoskeleton</keyword>
<dbReference type="STRING" id="3827.A0A1S2Y958"/>